<dbReference type="Gene3D" id="1.10.3300.10">
    <property type="entry name" value="Jann2411-like domain"/>
    <property type="match status" value="1"/>
</dbReference>
<dbReference type="Pfam" id="PF11706">
    <property type="entry name" value="zf-CGNR"/>
    <property type="match status" value="1"/>
</dbReference>
<evidence type="ECO:0000313" key="3">
    <source>
        <dbReference type="Proteomes" id="UP000680750"/>
    </source>
</evidence>
<feature type="domain" description="Zinc finger CGNR" evidence="1">
    <location>
        <begin position="136"/>
        <end position="175"/>
    </location>
</feature>
<dbReference type="EMBL" id="AP023354">
    <property type="protein sequence ID" value="BCJ32064.1"/>
    <property type="molecule type" value="Genomic_DNA"/>
</dbReference>
<dbReference type="OrthoDB" id="3211108at2"/>
<sequence>MIEDAPGEADHPAVALANTRHRTGDELADADAAAGWLRRRGHPVRLDEAALTRLVALRGAVRDVLLAAGTGTAPAPDAVTLVNEAVRAAPGADLLVWDADGPRSRHESAAGSPLADLLGAFAADAVALLVGPDSDRLAECGAPGCVRLLVRTHGRRQWCSTRCGDRVRAARHYARTRDAAT</sequence>
<protein>
    <recommendedName>
        <fullName evidence="1">Zinc finger CGNR domain-containing protein</fullName>
    </recommendedName>
</protein>
<dbReference type="InterPro" id="IPR010852">
    <property type="entry name" value="ABATE"/>
</dbReference>
<dbReference type="RefSeq" id="WP_030447066.1">
    <property type="nucleotide sequence ID" value="NZ_AP023354.1"/>
</dbReference>
<dbReference type="PANTHER" id="PTHR35525:SF3">
    <property type="entry name" value="BLL6575 PROTEIN"/>
    <property type="match status" value="1"/>
</dbReference>
<evidence type="ECO:0000313" key="2">
    <source>
        <dbReference type="EMBL" id="BCJ32064.1"/>
    </source>
</evidence>
<dbReference type="InterPro" id="IPR023286">
    <property type="entry name" value="ABATE_dom_sf"/>
</dbReference>
<proteinExistence type="predicted"/>
<gene>
    <name evidence="2" type="ORF">Asera_61720</name>
</gene>
<organism evidence="2 3">
    <name type="scientific">Actinocatenispora sera</name>
    <dbReference type="NCBI Taxonomy" id="390989"/>
    <lineage>
        <taxon>Bacteria</taxon>
        <taxon>Bacillati</taxon>
        <taxon>Actinomycetota</taxon>
        <taxon>Actinomycetes</taxon>
        <taxon>Micromonosporales</taxon>
        <taxon>Micromonosporaceae</taxon>
        <taxon>Actinocatenispora</taxon>
    </lineage>
</organism>
<dbReference type="KEGG" id="aser:Asera_61720"/>
<reference evidence="2" key="1">
    <citation type="submission" date="2020-08" db="EMBL/GenBank/DDBJ databases">
        <title>Whole genome shotgun sequence of Actinocatenispora sera NBRC 101916.</title>
        <authorList>
            <person name="Komaki H."/>
            <person name="Tamura T."/>
        </authorList>
    </citation>
    <scope>NUCLEOTIDE SEQUENCE</scope>
    <source>
        <strain evidence="2">NBRC 101916</strain>
    </source>
</reference>
<accession>A0A810L943</accession>
<dbReference type="Proteomes" id="UP000680750">
    <property type="component" value="Chromosome"/>
</dbReference>
<keyword evidence="3" id="KW-1185">Reference proteome</keyword>
<dbReference type="InterPro" id="IPR021005">
    <property type="entry name" value="Znf_CGNR"/>
</dbReference>
<dbReference type="PANTHER" id="PTHR35525">
    <property type="entry name" value="BLL6575 PROTEIN"/>
    <property type="match status" value="1"/>
</dbReference>
<dbReference type="AlphaFoldDB" id="A0A810L943"/>
<evidence type="ECO:0000259" key="1">
    <source>
        <dbReference type="Pfam" id="PF11706"/>
    </source>
</evidence>
<dbReference type="SUPFAM" id="SSF160904">
    <property type="entry name" value="Jann2411-like"/>
    <property type="match status" value="1"/>
</dbReference>
<name>A0A810L943_9ACTN</name>
<dbReference type="Pfam" id="PF07336">
    <property type="entry name" value="ABATE"/>
    <property type="match status" value="1"/>
</dbReference>